<dbReference type="CDD" id="cd05819">
    <property type="entry name" value="NHL"/>
    <property type="match status" value="1"/>
</dbReference>
<dbReference type="PANTHER" id="PTHR24104:SF25">
    <property type="entry name" value="PROTEIN LIN-41"/>
    <property type="match status" value="1"/>
</dbReference>
<gene>
    <name evidence="2" type="ORF">PACLA_8A071908</name>
</gene>
<dbReference type="Gene3D" id="2.120.10.30">
    <property type="entry name" value="TolB, C-terminal domain"/>
    <property type="match status" value="1"/>
</dbReference>
<keyword evidence="2" id="KW-0436">Ligase</keyword>
<name>A0A6S7GAA7_PARCT</name>
<dbReference type="GO" id="GO:0000209">
    <property type="term" value="P:protein polyubiquitination"/>
    <property type="evidence" value="ECO:0007669"/>
    <property type="project" value="TreeGrafter"/>
</dbReference>
<dbReference type="Pfam" id="PF01436">
    <property type="entry name" value="NHL"/>
    <property type="match status" value="1"/>
</dbReference>
<reference evidence="2" key="1">
    <citation type="submission" date="2020-04" db="EMBL/GenBank/DDBJ databases">
        <authorList>
            <person name="Alioto T."/>
            <person name="Alioto T."/>
            <person name="Gomez Garrido J."/>
        </authorList>
    </citation>
    <scope>NUCLEOTIDE SEQUENCE</scope>
    <source>
        <strain evidence="2">A484AB</strain>
    </source>
</reference>
<dbReference type="GO" id="GO:0061630">
    <property type="term" value="F:ubiquitin protein ligase activity"/>
    <property type="evidence" value="ECO:0007669"/>
    <property type="project" value="TreeGrafter"/>
</dbReference>
<evidence type="ECO:0000313" key="2">
    <source>
        <dbReference type="EMBL" id="CAB3990404.1"/>
    </source>
</evidence>
<dbReference type="AlphaFoldDB" id="A0A6S7GAA7"/>
<dbReference type="Proteomes" id="UP001152795">
    <property type="component" value="Unassembled WGS sequence"/>
</dbReference>
<dbReference type="InterPro" id="IPR011042">
    <property type="entry name" value="6-blade_b-propeller_TolB-like"/>
</dbReference>
<sequence>MTEKETSAQTFENWLRLTFRLIVGDHWDDISEQVIDGDKTYRWCREIIRNSLSYLEHSANRFLSGAIINIKNEIWQLRYAEFEESENLLSGFSVWENTFAMAYDLTRNLLEVNDKLCALKLAIVAGSFGCEEGTIVSLKTKISQVFFQLKDENDSVEAWKDINEAFYIFVDFLSEFGIDMEGERLKIGERIAGRRTEWKTPESWCFGDFGNNEGQMEYPADVLVNEQGDFLVLEQDTKGKNTTQRLQLFNKKGRYQKTLLQRDRDDVTSMSGMALDNTGNVVVTLKDDQGIGRVNAYNMQGDSVLAVKISVPIPKFPPFFTSVAVDKEGRILVVEFHEMAVHIYGRNGEFILKIGQGGRTAQQGIFENISCLSISQNNEIYVCDPLRNVQVFNNKGEFLRFFKSSGNIPTHVVVGEDEVYALNRNAHVLEVYSLDGEKILRKAGGFGGDLGRLWTPLGIARTPDGSIAVAEKESHRIQVLKI</sequence>
<dbReference type="SUPFAM" id="SSF101898">
    <property type="entry name" value="NHL repeat"/>
    <property type="match status" value="1"/>
</dbReference>
<accession>A0A6S7GAA7</accession>
<dbReference type="InterPro" id="IPR001258">
    <property type="entry name" value="NHL_repeat"/>
</dbReference>
<keyword evidence="1" id="KW-0677">Repeat</keyword>
<dbReference type="OrthoDB" id="342730at2759"/>
<dbReference type="PANTHER" id="PTHR24104">
    <property type="entry name" value="E3 UBIQUITIN-PROTEIN LIGASE NHLRC1-RELATED"/>
    <property type="match status" value="1"/>
</dbReference>
<keyword evidence="3" id="KW-1185">Reference proteome</keyword>
<comment type="caution">
    <text evidence="2">The sequence shown here is derived from an EMBL/GenBank/DDBJ whole genome shotgun (WGS) entry which is preliminary data.</text>
</comment>
<dbReference type="GO" id="GO:0043161">
    <property type="term" value="P:proteasome-mediated ubiquitin-dependent protein catabolic process"/>
    <property type="evidence" value="ECO:0007669"/>
    <property type="project" value="TreeGrafter"/>
</dbReference>
<dbReference type="GO" id="GO:0008270">
    <property type="term" value="F:zinc ion binding"/>
    <property type="evidence" value="ECO:0007669"/>
    <property type="project" value="UniProtKB-KW"/>
</dbReference>
<evidence type="ECO:0000256" key="1">
    <source>
        <dbReference type="ARBA" id="ARBA00022737"/>
    </source>
</evidence>
<evidence type="ECO:0000313" key="3">
    <source>
        <dbReference type="Proteomes" id="UP001152795"/>
    </source>
</evidence>
<organism evidence="2 3">
    <name type="scientific">Paramuricea clavata</name>
    <name type="common">Red gorgonian</name>
    <name type="synonym">Violescent sea-whip</name>
    <dbReference type="NCBI Taxonomy" id="317549"/>
    <lineage>
        <taxon>Eukaryota</taxon>
        <taxon>Metazoa</taxon>
        <taxon>Cnidaria</taxon>
        <taxon>Anthozoa</taxon>
        <taxon>Octocorallia</taxon>
        <taxon>Malacalcyonacea</taxon>
        <taxon>Plexauridae</taxon>
        <taxon>Paramuricea</taxon>
    </lineage>
</organism>
<proteinExistence type="predicted"/>
<protein>
    <submittedName>
        <fullName evidence="2">E3 ubiquitin- ligase TRIM71-like</fullName>
    </submittedName>
</protein>
<dbReference type="InterPro" id="IPR050952">
    <property type="entry name" value="TRIM-NHL_E3_ligases"/>
</dbReference>
<dbReference type="EMBL" id="CACRXK020001652">
    <property type="protein sequence ID" value="CAB3990404.1"/>
    <property type="molecule type" value="Genomic_DNA"/>
</dbReference>
<dbReference type="GO" id="GO:0016874">
    <property type="term" value="F:ligase activity"/>
    <property type="evidence" value="ECO:0007669"/>
    <property type="project" value="UniProtKB-KW"/>
</dbReference>